<organism evidence="1 2">
    <name type="scientific">Collybia nuda</name>
    <dbReference type="NCBI Taxonomy" id="64659"/>
    <lineage>
        <taxon>Eukaryota</taxon>
        <taxon>Fungi</taxon>
        <taxon>Dikarya</taxon>
        <taxon>Basidiomycota</taxon>
        <taxon>Agaricomycotina</taxon>
        <taxon>Agaricomycetes</taxon>
        <taxon>Agaricomycetidae</taxon>
        <taxon>Agaricales</taxon>
        <taxon>Tricholomatineae</taxon>
        <taxon>Clitocybaceae</taxon>
        <taxon>Collybia</taxon>
    </lineage>
</organism>
<dbReference type="PANTHER" id="PTHR38792:SF3">
    <property type="entry name" value="BNR_ASP-BOX REPEAT DOMAIN PROTEIN (AFU_ORTHOLOGUE AFUA_7G06430)-RELATED"/>
    <property type="match status" value="1"/>
</dbReference>
<dbReference type="InterPro" id="IPR036278">
    <property type="entry name" value="Sialidase_sf"/>
</dbReference>
<keyword evidence="1" id="KW-0378">Hydrolase</keyword>
<dbReference type="SUPFAM" id="SSF50939">
    <property type="entry name" value="Sialidases"/>
    <property type="match status" value="1"/>
</dbReference>
<dbReference type="EMBL" id="MU150256">
    <property type="protein sequence ID" value="KAF9464096.1"/>
    <property type="molecule type" value="Genomic_DNA"/>
</dbReference>
<dbReference type="OrthoDB" id="2739686at2759"/>
<evidence type="ECO:0000313" key="1">
    <source>
        <dbReference type="EMBL" id="KAF9464096.1"/>
    </source>
</evidence>
<name>A0A9P5Y964_9AGAR</name>
<dbReference type="AlphaFoldDB" id="A0A9P5Y964"/>
<gene>
    <name evidence="1" type="ORF">BDZ94DRAFT_1216826</name>
</gene>
<dbReference type="GO" id="GO:0016787">
    <property type="term" value="F:hydrolase activity"/>
    <property type="evidence" value="ECO:0007669"/>
    <property type="project" value="UniProtKB-KW"/>
</dbReference>
<comment type="caution">
    <text evidence="1">The sequence shown here is derived from an EMBL/GenBank/DDBJ whole genome shotgun (WGS) entry which is preliminary data.</text>
</comment>
<sequence length="356" mass="37661">MKSFQVQNLSSLLRIFTLSFFVSFLFNAQTAFAADTPQLSGSLASLGAGTYPRATVLHDGTLLGGFTALDGATHILRIVHSSDGGVTWNQRGEVARGANDLDNTYMIQLPSGRVLAAFRNHDNNRKYFRITVCYSDDTGANWAFLSTPAENPGTVNGLWEPFLRLSNSGVLQLYYSRENAGNDQDSLLRTSTNGGVTWSAPTTISGSGVTARDGMVGVANAGGNRLVAVFETTQGVNGQFVIDAITSNDDGLTWSSARTRVYTPTARNAGAPQIVNVGGTLAVSFMTDEDTSSAHVWPAQAAAKVVTSVDGGAKWGNKVTVGPTASLWPGMVGLNGSTFLALFEHQGAQAQRVVLV</sequence>
<dbReference type="Gene3D" id="2.120.10.10">
    <property type="match status" value="1"/>
</dbReference>
<evidence type="ECO:0000313" key="2">
    <source>
        <dbReference type="Proteomes" id="UP000807353"/>
    </source>
</evidence>
<dbReference type="PANTHER" id="PTHR38792">
    <property type="entry name" value="BNR/ASP-BOX REPEAT DOMAIN PROTEIN (AFU_ORTHOLOGUE AFUA_7G06430)-RELATED"/>
    <property type="match status" value="1"/>
</dbReference>
<proteinExistence type="predicted"/>
<protein>
    <submittedName>
        <fullName evidence="1">Glycoside hydrolase family 93 protein</fullName>
    </submittedName>
</protein>
<accession>A0A9P5Y964</accession>
<reference evidence="1" key="1">
    <citation type="submission" date="2020-11" db="EMBL/GenBank/DDBJ databases">
        <authorList>
            <consortium name="DOE Joint Genome Institute"/>
            <person name="Ahrendt S."/>
            <person name="Riley R."/>
            <person name="Andreopoulos W."/>
            <person name="Labutti K."/>
            <person name="Pangilinan J."/>
            <person name="Ruiz-Duenas F.J."/>
            <person name="Barrasa J.M."/>
            <person name="Sanchez-Garcia M."/>
            <person name="Camarero S."/>
            <person name="Miyauchi S."/>
            <person name="Serrano A."/>
            <person name="Linde D."/>
            <person name="Babiker R."/>
            <person name="Drula E."/>
            <person name="Ayuso-Fernandez I."/>
            <person name="Pacheco R."/>
            <person name="Padilla G."/>
            <person name="Ferreira P."/>
            <person name="Barriuso J."/>
            <person name="Kellner H."/>
            <person name="Castanera R."/>
            <person name="Alfaro M."/>
            <person name="Ramirez L."/>
            <person name="Pisabarro A.G."/>
            <person name="Kuo A."/>
            <person name="Tritt A."/>
            <person name="Lipzen A."/>
            <person name="He G."/>
            <person name="Yan M."/>
            <person name="Ng V."/>
            <person name="Cullen D."/>
            <person name="Martin F."/>
            <person name="Rosso M.-N."/>
            <person name="Henrissat B."/>
            <person name="Hibbett D."/>
            <person name="Martinez A.T."/>
            <person name="Grigoriev I.V."/>
        </authorList>
    </citation>
    <scope>NUCLEOTIDE SEQUENCE</scope>
    <source>
        <strain evidence="1">CBS 247.69</strain>
    </source>
</reference>
<keyword evidence="2" id="KW-1185">Reference proteome</keyword>
<dbReference type="CDD" id="cd15482">
    <property type="entry name" value="Sialidase_non-viral"/>
    <property type="match status" value="1"/>
</dbReference>
<dbReference type="Proteomes" id="UP000807353">
    <property type="component" value="Unassembled WGS sequence"/>
</dbReference>